<accession>E9H4N6</accession>
<evidence type="ECO:0000313" key="1">
    <source>
        <dbReference type="EMBL" id="EFX73178.1"/>
    </source>
</evidence>
<dbReference type="Proteomes" id="UP000000305">
    <property type="component" value="Unassembled WGS sequence"/>
</dbReference>
<dbReference type="EMBL" id="GL732592">
    <property type="protein sequence ID" value="EFX73178.1"/>
    <property type="molecule type" value="Genomic_DNA"/>
</dbReference>
<reference evidence="1 2" key="1">
    <citation type="journal article" date="2011" name="Science">
        <title>The ecoresponsive genome of Daphnia pulex.</title>
        <authorList>
            <person name="Colbourne J.K."/>
            <person name="Pfrender M.E."/>
            <person name="Gilbert D."/>
            <person name="Thomas W.K."/>
            <person name="Tucker A."/>
            <person name="Oakley T.H."/>
            <person name="Tokishita S."/>
            <person name="Aerts A."/>
            <person name="Arnold G.J."/>
            <person name="Basu M.K."/>
            <person name="Bauer D.J."/>
            <person name="Caceres C.E."/>
            <person name="Carmel L."/>
            <person name="Casola C."/>
            <person name="Choi J.H."/>
            <person name="Detter J.C."/>
            <person name="Dong Q."/>
            <person name="Dusheyko S."/>
            <person name="Eads B.D."/>
            <person name="Frohlich T."/>
            <person name="Geiler-Samerotte K.A."/>
            <person name="Gerlach D."/>
            <person name="Hatcher P."/>
            <person name="Jogdeo S."/>
            <person name="Krijgsveld J."/>
            <person name="Kriventseva E.V."/>
            <person name="Kultz D."/>
            <person name="Laforsch C."/>
            <person name="Lindquist E."/>
            <person name="Lopez J."/>
            <person name="Manak J.R."/>
            <person name="Muller J."/>
            <person name="Pangilinan J."/>
            <person name="Patwardhan R.P."/>
            <person name="Pitluck S."/>
            <person name="Pritham E.J."/>
            <person name="Rechtsteiner A."/>
            <person name="Rho M."/>
            <person name="Rogozin I.B."/>
            <person name="Sakarya O."/>
            <person name="Salamov A."/>
            <person name="Schaack S."/>
            <person name="Shapiro H."/>
            <person name="Shiga Y."/>
            <person name="Skalitzky C."/>
            <person name="Smith Z."/>
            <person name="Souvorov A."/>
            <person name="Sung W."/>
            <person name="Tang Z."/>
            <person name="Tsuchiya D."/>
            <person name="Tu H."/>
            <person name="Vos H."/>
            <person name="Wang M."/>
            <person name="Wolf Y.I."/>
            <person name="Yamagata H."/>
            <person name="Yamada T."/>
            <person name="Ye Y."/>
            <person name="Shaw J.R."/>
            <person name="Andrews J."/>
            <person name="Crease T.J."/>
            <person name="Tang H."/>
            <person name="Lucas S.M."/>
            <person name="Robertson H.M."/>
            <person name="Bork P."/>
            <person name="Koonin E.V."/>
            <person name="Zdobnov E.M."/>
            <person name="Grigoriev I.V."/>
            <person name="Lynch M."/>
            <person name="Boore J.L."/>
        </authorList>
    </citation>
    <scope>NUCLEOTIDE SEQUENCE [LARGE SCALE GENOMIC DNA]</scope>
</reference>
<gene>
    <name evidence="1" type="ORF">DAPPUDRAFT_253364</name>
</gene>
<keyword evidence="2" id="KW-1185">Reference proteome</keyword>
<organism evidence="1 2">
    <name type="scientific">Daphnia pulex</name>
    <name type="common">Water flea</name>
    <dbReference type="NCBI Taxonomy" id="6669"/>
    <lineage>
        <taxon>Eukaryota</taxon>
        <taxon>Metazoa</taxon>
        <taxon>Ecdysozoa</taxon>
        <taxon>Arthropoda</taxon>
        <taxon>Crustacea</taxon>
        <taxon>Branchiopoda</taxon>
        <taxon>Diplostraca</taxon>
        <taxon>Cladocera</taxon>
        <taxon>Anomopoda</taxon>
        <taxon>Daphniidae</taxon>
        <taxon>Daphnia</taxon>
    </lineage>
</organism>
<dbReference type="HOGENOM" id="CLU_2443085_0_0_1"/>
<dbReference type="AlphaFoldDB" id="E9H4N6"/>
<dbReference type="InParanoid" id="E9H4N6"/>
<proteinExistence type="predicted"/>
<protein>
    <submittedName>
        <fullName evidence="1">Uncharacterized protein</fullName>
    </submittedName>
</protein>
<sequence>MLVQVVLTALPCVMSLKLLGIILLPGRTLAAVEQSKRLYLRLRIAYKPCQKCEQMNNSSFSNPDADVVINPDGEVYNPIDLKDYTFLMIS</sequence>
<dbReference type="KEGG" id="dpx:DAPPUDRAFT_253364"/>
<evidence type="ECO:0000313" key="2">
    <source>
        <dbReference type="Proteomes" id="UP000000305"/>
    </source>
</evidence>
<name>E9H4N6_DAPPU</name>